<feature type="region of interest" description="Disordered" evidence="1">
    <location>
        <begin position="516"/>
        <end position="535"/>
    </location>
</feature>
<feature type="compositionally biased region" description="Basic and acidic residues" evidence="1">
    <location>
        <begin position="396"/>
        <end position="413"/>
    </location>
</feature>
<proteinExistence type="predicted"/>
<organism evidence="2 3">
    <name type="scientific">Sporothrix stenoceras</name>
    <dbReference type="NCBI Taxonomy" id="5173"/>
    <lineage>
        <taxon>Eukaryota</taxon>
        <taxon>Fungi</taxon>
        <taxon>Dikarya</taxon>
        <taxon>Ascomycota</taxon>
        <taxon>Pezizomycotina</taxon>
        <taxon>Sordariomycetes</taxon>
        <taxon>Sordariomycetidae</taxon>
        <taxon>Ophiostomatales</taxon>
        <taxon>Ophiostomataceae</taxon>
        <taxon>Sporothrix</taxon>
    </lineage>
</organism>
<feature type="region of interest" description="Disordered" evidence="1">
    <location>
        <begin position="1"/>
        <end position="139"/>
    </location>
</feature>
<feature type="compositionally biased region" description="Low complexity" evidence="1">
    <location>
        <begin position="168"/>
        <end position="200"/>
    </location>
</feature>
<feature type="compositionally biased region" description="Gly residues" evidence="1">
    <location>
        <begin position="468"/>
        <end position="480"/>
    </location>
</feature>
<dbReference type="PANTHER" id="PTHR39610:SF1">
    <property type="match status" value="1"/>
</dbReference>
<dbReference type="Proteomes" id="UP001583186">
    <property type="component" value="Unassembled WGS sequence"/>
</dbReference>
<name>A0ABR3YKS4_9PEZI</name>
<dbReference type="EMBL" id="JAWCUI010000102">
    <property type="protein sequence ID" value="KAL1888034.1"/>
    <property type="molecule type" value="Genomic_DNA"/>
</dbReference>
<feature type="compositionally biased region" description="Polar residues" evidence="1">
    <location>
        <begin position="210"/>
        <end position="240"/>
    </location>
</feature>
<feature type="compositionally biased region" description="Polar residues" evidence="1">
    <location>
        <begin position="375"/>
        <end position="384"/>
    </location>
</feature>
<feature type="region of interest" description="Disordered" evidence="1">
    <location>
        <begin position="165"/>
        <end position="334"/>
    </location>
</feature>
<keyword evidence="3" id="KW-1185">Reference proteome</keyword>
<evidence type="ECO:0000313" key="3">
    <source>
        <dbReference type="Proteomes" id="UP001583186"/>
    </source>
</evidence>
<evidence type="ECO:0008006" key="4">
    <source>
        <dbReference type="Google" id="ProtNLM"/>
    </source>
</evidence>
<feature type="compositionally biased region" description="Polar residues" evidence="1">
    <location>
        <begin position="73"/>
        <end position="86"/>
    </location>
</feature>
<protein>
    <recommendedName>
        <fullName evidence="4">FAD dependent oxidoreductase</fullName>
    </recommendedName>
</protein>
<feature type="compositionally biased region" description="Low complexity" evidence="1">
    <location>
        <begin position="15"/>
        <end position="40"/>
    </location>
</feature>
<feature type="compositionally biased region" description="Basic residues" evidence="1">
    <location>
        <begin position="386"/>
        <end position="395"/>
    </location>
</feature>
<sequence length="535" mass="53435">MPDLNSVPPSPRVLAASRQSSSASIAGIAAASNNNNNNNNNPPPPSTTSATSTTTQMPPPPVPTSPSSIHVFPSNQQAVTQGTNIHPSSMPSPFLPPPLSLAGGGGAVGGAGGGLVPPGDGPGVGPGPGPLRHPRPLTAAELHMQLEKEQEAVVNRLTRELTLLRAQNASVVSNASSTSASGLSDAAATAGGPPSAPSGSVSGGGPTDHSLFSGTSGFSIPSSTGRHSRAYSNTSTRSQTAGGGAGNAPSVVGITAPAPIRPQAPQLSRQNSTASRRSRANSPGPLSSPYTHPSHIAEAAATGTGYFQQGQQQQQQRPGAATPSASEMSPALIPGTARYEETVFYRAELENVKRENEALRRRIRELEQAAAASSAPGSEQAQPPSSHHHHSHRGGAQRERRERRSSDASRGRSESVSTTASMNVQSPGSVPAVSSSASLSALAGSNLPTPSSASTAGSTIATSQSMTAGGGASGGGGVGIAGRRESGRERVTSMLSVAGSVAGSVGVGVPEDEVRVGESAASAGLRGQESSSGTN</sequence>
<feature type="compositionally biased region" description="Polar residues" evidence="1">
    <location>
        <begin position="416"/>
        <end position="425"/>
    </location>
</feature>
<reference evidence="2 3" key="1">
    <citation type="journal article" date="2024" name="IMA Fungus">
        <title>IMA Genome - F19 : A genome assembly and annotation guide to empower mycologists, including annotated draft genome sequences of Ceratocystis pirilliformis, Diaporthe australafricana, Fusarium ophioides, Paecilomyces lecythidis, and Sporothrix stenoceras.</title>
        <authorList>
            <person name="Aylward J."/>
            <person name="Wilson A.M."/>
            <person name="Visagie C.M."/>
            <person name="Spraker J."/>
            <person name="Barnes I."/>
            <person name="Buitendag C."/>
            <person name="Ceriani C."/>
            <person name="Del Mar Angel L."/>
            <person name="du Plessis D."/>
            <person name="Fuchs T."/>
            <person name="Gasser K."/>
            <person name="Kramer D."/>
            <person name="Li W."/>
            <person name="Munsamy K."/>
            <person name="Piso A."/>
            <person name="Price J.L."/>
            <person name="Sonnekus B."/>
            <person name="Thomas C."/>
            <person name="van der Nest A."/>
            <person name="van Dijk A."/>
            <person name="van Heerden A."/>
            <person name="van Vuuren N."/>
            <person name="Yilmaz N."/>
            <person name="Duong T.A."/>
            <person name="van der Merwe N.A."/>
            <person name="Wingfield M.J."/>
            <person name="Wingfield B.D."/>
        </authorList>
    </citation>
    <scope>NUCLEOTIDE SEQUENCE [LARGE SCALE GENOMIC DNA]</scope>
    <source>
        <strain evidence="2 3">CMW 5346</strain>
    </source>
</reference>
<evidence type="ECO:0000313" key="2">
    <source>
        <dbReference type="EMBL" id="KAL1888034.1"/>
    </source>
</evidence>
<evidence type="ECO:0000256" key="1">
    <source>
        <dbReference type="SAM" id="MobiDB-lite"/>
    </source>
</evidence>
<feature type="compositionally biased region" description="Gly residues" evidence="1">
    <location>
        <begin position="102"/>
        <end position="124"/>
    </location>
</feature>
<gene>
    <name evidence="2" type="ORF">Sste5346_009831</name>
</gene>
<feature type="compositionally biased region" description="Low complexity" evidence="1">
    <location>
        <begin position="426"/>
        <end position="465"/>
    </location>
</feature>
<accession>A0ABR3YKS4</accession>
<feature type="compositionally biased region" description="Low complexity" evidence="1">
    <location>
        <begin position="47"/>
        <end position="56"/>
    </location>
</feature>
<dbReference type="PANTHER" id="PTHR39610">
    <property type="entry name" value="BZIP DOMAIN-CONTAINING PROTEIN-RELATED"/>
    <property type="match status" value="1"/>
</dbReference>
<comment type="caution">
    <text evidence="2">The sequence shown here is derived from an EMBL/GenBank/DDBJ whole genome shotgun (WGS) entry which is preliminary data.</text>
</comment>
<feature type="region of interest" description="Disordered" evidence="1">
    <location>
        <begin position="363"/>
        <end position="490"/>
    </location>
</feature>